<dbReference type="PATRIC" id="fig|389348.3.peg.847"/>
<dbReference type="Gene3D" id="2.60.40.1180">
    <property type="entry name" value="Golgi alpha-mannosidase II"/>
    <property type="match status" value="1"/>
</dbReference>
<dbReference type="GO" id="GO:0019156">
    <property type="term" value="F:isoamylase activity"/>
    <property type="evidence" value="ECO:0007669"/>
    <property type="project" value="UniProtKB-EC"/>
</dbReference>
<dbReference type="Pfam" id="PF21156">
    <property type="entry name" value="ISOA1-3_C"/>
    <property type="match status" value="1"/>
</dbReference>
<dbReference type="Gene3D" id="2.60.40.10">
    <property type="entry name" value="Immunoglobulins"/>
    <property type="match status" value="1"/>
</dbReference>
<dbReference type="InterPro" id="IPR017853">
    <property type="entry name" value="GH"/>
</dbReference>
<dbReference type="SUPFAM" id="SSF81296">
    <property type="entry name" value="E set domains"/>
    <property type="match status" value="1"/>
</dbReference>
<dbReference type="InterPro" id="IPR004193">
    <property type="entry name" value="Glyco_hydro_13_N"/>
</dbReference>
<gene>
    <name evidence="5" type="primary">glgX</name>
    <name evidence="5" type="ORF">PNK_0772</name>
</gene>
<dbReference type="AlphaFoldDB" id="A0A0U5JAE0"/>
<reference evidence="6" key="1">
    <citation type="submission" date="2015-09" db="EMBL/GenBank/DDBJ databases">
        <authorList>
            <person name="Bertelli C."/>
        </authorList>
    </citation>
    <scope>NUCLEOTIDE SEQUENCE [LARGE SCALE GENOMIC DNA]</scope>
    <source>
        <strain evidence="6">KNic</strain>
    </source>
</reference>
<dbReference type="Pfam" id="PF00128">
    <property type="entry name" value="Alpha-amylase"/>
    <property type="match status" value="1"/>
</dbReference>
<organism evidence="5 6">
    <name type="scientific">Candidatus Protochlamydia naegleriophila</name>
    <dbReference type="NCBI Taxonomy" id="389348"/>
    <lineage>
        <taxon>Bacteria</taxon>
        <taxon>Pseudomonadati</taxon>
        <taxon>Chlamydiota</taxon>
        <taxon>Chlamydiia</taxon>
        <taxon>Parachlamydiales</taxon>
        <taxon>Parachlamydiaceae</taxon>
        <taxon>Candidatus Protochlamydia</taxon>
    </lineage>
</organism>
<keyword evidence="5" id="KW-0326">Glycosidase</keyword>
<dbReference type="Gene3D" id="3.20.20.80">
    <property type="entry name" value="Glycosidases"/>
    <property type="match status" value="1"/>
</dbReference>
<dbReference type="SUPFAM" id="SSF51011">
    <property type="entry name" value="Glycosyl hydrolase domain"/>
    <property type="match status" value="1"/>
</dbReference>
<dbReference type="InterPro" id="IPR014756">
    <property type="entry name" value="Ig_E-set"/>
</dbReference>
<dbReference type="InterPro" id="IPR006047">
    <property type="entry name" value="GH13_cat_dom"/>
</dbReference>
<proteinExistence type="inferred from homology"/>
<comment type="similarity">
    <text evidence="1">Belongs to the glycosyl hydrolase 13 family.</text>
</comment>
<keyword evidence="2 5" id="KW-0378">Hydrolase</keyword>
<dbReference type="InParanoid" id="A0A0U5JAE0"/>
<dbReference type="SMART" id="SM00642">
    <property type="entry name" value="Aamy"/>
    <property type="match status" value="1"/>
</dbReference>
<keyword evidence="3" id="KW-0809">Transit peptide</keyword>
<dbReference type="CDD" id="cd02856">
    <property type="entry name" value="E_set_GDE_Isoamylase_N"/>
    <property type="match status" value="1"/>
</dbReference>
<dbReference type="Pfam" id="PF02922">
    <property type="entry name" value="CBM_48"/>
    <property type="match status" value="1"/>
</dbReference>
<dbReference type="InterPro" id="IPR013780">
    <property type="entry name" value="Glyco_hydro_b"/>
</dbReference>
<protein>
    <submittedName>
        <fullName evidence="5">Glycogen debranching enzyme</fullName>
        <ecNumber evidence="5">3.2.1.68</ecNumber>
    </submittedName>
</protein>
<dbReference type="InterPro" id="IPR013783">
    <property type="entry name" value="Ig-like_fold"/>
</dbReference>
<dbReference type="GO" id="GO:0005975">
    <property type="term" value="P:carbohydrate metabolic process"/>
    <property type="evidence" value="ECO:0007669"/>
    <property type="project" value="InterPro"/>
</dbReference>
<evidence type="ECO:0000313" key="5">
    <source>
        <dbReference type="EMBL" id="CUI16398.1"/>
    </source>
</evidence>
<feature type="domain" description="Glycosyl hydrolase family 13 catalytic" evidence="4">
    <location>
        <begin position="160"/>
        <end position="570"/>
    </location>
</feature>
<dbReference type="Proteomes" id="UP000069902">
    <property type="component" value="Chromosome cPNK"/>
</dbReference>
<evidence type="ECO:0000256" key="1">
    <source>
        <dbReference type="ARBA" id="ARBA00008061"/>
    </source>
</evidence>
<dbReference type="EMBL" id="LN879502">
    <property type="protein sequence ID" value="CUI16398.1"/>
    <property type="molecule type" value="Genomic_DNA"/>
</dbReference>
<dbReference type="KEGG" id="pnl:PNK_0772"/>
<evidence type="ECO:0000256" key="3">
    <source>
        <dbReference type="ARBA" id="ARBA00022946"/>
    </source>
</evidence>
<dbReference type="FunCoup" id="A0A0U5JAE0">
    <property type="interactions" value="171"/>
</dbReference>
<dbReference type="STRING" id="389348.PNK_0772"/>
<dbReference type="PANTHER" id="PTHR43002">
    <property type="entry name" value="GLYCOGEN DEBRANCHING ENZYME"/>
    <property type="match status" value="1"/>
</dbReference>
<dbReference type="InterPro" id="IPR044505">
    <property type="entry name" value="GlgX_Isoamylase_N_E_set"/>
</dbReference>
<dbReference type="FunFam" id="3.20.20.80:FF:000054">
    <property type="entry name" value="Glycogen debranching enzyme"/>
    <property type="match status" value="1"/>
</dbReference>
<dbReference type="EC" id="3.2.1.68" evidence="5"/>
<evidence type="ECO:0000259" key="4">
    <source>
        <dbReference type="SMART" id="SM00642"/>
    </source>
</evidence>
<dbReference type="InterPro" id="IPR048650">
    <property type="entry name" value="ISOA1-3-like_C"/>
</dbReference>
<accession>A0A0U5JAE0</accession>
<dbReference type="RefSeq" id="WP_231909288.1">
    <property type="nucleotide sequence ID" value="NZ_LN879502.1"/>
</dbReference>
<evidence type="ECO:0000256" key="2">
    <source>
        <dbReference type="ARBA" id="ARBA00022801"/>
    </source>
</evidence>
<keyword evidence="6" id="KW-1185">Reference proteome</keyword>
<dbReference type="CDD" id="cd11326">
    <property type="entry name" value="AmyAc_Glg_debranch"/>
    <property type="match status" value="1"/>
</dbReference>
<sequence length="687" mass="78311">MKKQAILPVKSEIDLEVTAGIPYPFGTSDYQGGVNFAVYAKEAEKLSLCLFLENNTLTPFKEIELDPALHKTGDVWHVLIRNLPPFTVYAYRVTPIGSADAHLLLDPYAKAVVSHTSWGGRPGVKEIYRPLGKMTLTSSPFDWEGVKHPRLPFKDLILYEMHVRGFTRDESSAVQHPGTFLGIIEKIPYLKELGVNALELMPVYEFNETEVMQQNPKTKQKLVNYFGYSTVNFFSPMNRYASEMNQDKAILEFKTMVKELHRNGIEVILDVVYNHTFEGNEMGPTLTFRGFDRSAYYMMEGDNYLNFSGCGNTINSNHPTVIEFIIASLRYWVTEMHVDGFRFDLASIMSRAENGAPLNNAPLIEAISRDPILSETKLIAEAWDAGGLYQVGGFYHTSRWAEWNGRYRDVVRRFIKGTSDHKTAFATALSGSQDMYGWRGTPCCSINFITAHDGFSLADLVTYNEKHNLENGEENRDGFDHNDSWNCGIEGHSSNKKIVYLRERQIRNFFLALMVSQGIPMILMGDEYAHTRNGNNNTWCQDNELNWFLWNNLENRPGFSRFFRSLIAFRKGYSLLGRDTFLDDSSVSWHGTTPLHPEWENDNRFVAFSLNIPDQGPDLYVAFNASHTPLMVTIPQPAEGKHWVCVVNTHNPPPEDYYEEGYRKRVISTSIRIPSYTSIMLQAVAEP</sequence>
<dbReference type="SUPFAM" id="SSF51445">
    <property type="entry name" value="(Trans)glycosidases"/>
    <property type="match status" value="1"/>
</dbReference>
<name>A0A0U5JAE0_9BACT</name>
<evidence type="ECO:0000313" key="6">
    <source>
        <dbReference type="Proteomes" id="UP000069902"/>
    </source>
</evidence>